<feature type="domain" description="BLUF" evidence="1">
    <location>
        <begin position="8"/>
        <end position="104"/>
    </location>
</feature>
<dbReference type="SMART" id="SM01034">
    <property type="entry name" value="BLUF"/>
    <property type="match status" value="1"/>
</dbReference>
<dbReference type="RefSeq" id="WP_238242326.1">
    <property type="nucleotide sequence ID" value="NZ_BPQP01000004.1"/>
</dbReference>
<reference evidence="2" key="1">
    <citation type="journal article" date="2021" name="Front. Microbiol.">
        <title>Comprehensive Comparative Genomics and Phenotyping of Methylobacterium Species.</title>
        <authorList>
            <person name="Alessa O."/>
            <person name="Ogura Y."/>
            <person name="Fujitani Y."/>
            <person name="Takami H."/>
            <person name="Hayashi T."/>
            <person name="Sahin N."/>
            <person name="Tani A."/>
        </authorList>
    </citation>
    <scope>NUCLEOTIDE SEQUENCE</scope>
    <source>
        <strain evidence="2">DSM 19015</strain>
    </source>
</reference>
<comment type="caution">
    <text evidence="2">The sequence shown here is derived from an EMBL/GenBank/DDBJ whole genome shotgun (WGS) entry which is preliminary data.</text>
</comment>
<protein>
    <recommendedName>
        <fullName evidence="1">BLUF domain-containing protein</fullName>
    </recommendedName>
</protein>
<dbReference type="InterPro" id="IPR007024">
    <property type="entry name" value="BLUF_domain"/>
</dbReference>
<gene>
    <name evidence="2" type="ORF">OCOJLMKI_0311</name>
</gene>
<accession>A0ABQ4RT18</accession>
<dbReference type="Gene3D" id="3.30.70.100">
    <property type="match status" value="1"/>
</dbReference>
<reference evidence="2" key="2">
    <citation type="submission" date="2021-08" db="EMBL/GenBank/DDBJ databases">
        <authorList>
            <person name="Tani A."/>
            <person name="Ola A."/>
            <person name="Ogura Y."/>
            <person name="Katsura K."/>
            <person name="Hayashi T."/>
        </authorList>
    </citation>
    <scope>NUCLEOTIDE SEQUENCE</scope>
    <source>
        <strain evidence="2">DSM 19015</strain>
    </source>
</reference>
<dbReference type="SUPFAM" id="SSF54975">
    <property type="entry name" value="Acylphosphatase/BLUF domain-like"/>
    <property type="match status" value="1"/>
</dbReference>
<evidence type="ECO:0000313" key="2">
    <source>
        <dbReference type="EMBL" id="GJD93122.1"/>
    </source>
</evidence>
<keyword evidence="3" id="KW-1185">Reference proteome</keyword>
<proteinExistence type="predicted"/>
<evidence type="ECO:0000259" key="1">
    <source>
        <dbReference type="PROSITE" id="PS50925"/>
    </source>
</evidence>
<sequence>MKNKRTTLVHLIYFSRLNLAADAPTRARQLGEITRQAQKKNEFSVITSFLVVEQNFAAQVIEGERMSVNETFARISNDTRHRDVQIVEWREIVKREFVNSFATGIRSAANDALFQKANLMPMFQRGTPRAATIHALAGALQAESMSKQGIDHLFV</sequence>
<dbReference type="InterPro" id="IPR036046">
    <property type="entry name" value="Acylphosphatase-like_dom_sf"/>
</dbReference>
<dbReference type="Pfam" id="PF04940">
    <property type="entry name" value="BLUF"/>
    <property type="match status" value="1"/>
</dbReference>
<name>A0ABQ4RT18_9HYPH</name>
<dbReference type="PROSITE" id="PS50925">
    <property type="entry name" value="BLUF"/>
    <property type="match status" value="1"/>
</dbReference>
<dbReference type="Proteomes" id="UP001055125">
    <property type="component" value="Unassembled WGS sequence"/>
</dbReference>
<organism evidence="2 3">
    <name type="scientific">Methylobacterium iners</name>
    <dbReference type="NCBI Taxonomy" id="418707"/>
    <lineage>
        <taxon>Bacteria</taxon>
        <taxon>Pseudomonadati</taxon>
        <taxon>Pseudomonadota</taxon>
        <taxon>Alphaproteobacteria</taxon>
        <taxon>Hyphomicrobiales</taxon>
        <taxon>Methylobacteriaceae</taxon>
        <taxon>Methylobacterium</taxon>
    </lineage>
</organism>
<dbReference type="EMBL" id="BPQP01000004">
    <property type="protein sequence ID" value="GJD93122.1"/>
    <property type="molecule type" value="Genomic_DNA"/>
</dbReference>
<evidence type="ECO:0000313" key="3">
    <source>
        <dbReference type="Proteomes" id="UP001055125"/>
    </source>
</evidence>